<proteinExistence type="predicted"/>
<evidence type="ECO:0000256" key="1">
    <source>
        <dbReference type="SAM" id="MobiDB-lite"/>
    </source>
</evidence>
<evidence type="ECO:0000313" key="3">
    <source>
        <dbReference type="Proteomes" id="UP001153954"/>
    </source>
</evidence>
<comment type="caution">
    <text evidence="2">The sequence shown here is derived from an EMBL/GenBank/DDBJ whole genome shotgun (WGS) entry which is preliminary data.</text>
</comment>
<gene>
    <name evidence="2" type="ORF">EEDITHA_LOCUS9766</name>
</gene>
<protein>
    <submittedName>
        <fullName evidence="2">Uncharacterized protein</fullName>
    </submittedName>
</protein>
<dbReference type="Proteomes" id="UP001153954">
    <property type="component" value="Unassembled WGS sequence"/>
</dbReference>
<feature type="compositionally biased region" description="Polar residues" evidence="1">
    <location>
        <begin position="31"/>
        <end position="48"/>
    </location>
</feature>
<feature type="region of interest" description="Disordered" evidence="1">
    <location>
        <begin position="1"/>
        <end position="165"/>
    </location>
</feature>
<feature type="compositionally biased region" description="Polar residues" evidence="1">
    <location>
        <begin position="74"/>
        <end position="113"/>
    </location>
</feature>
<dbReference type="EMBL" id="CAKOGL010000013">
    <property type="protein sequence ID" value="CAH2094175.1"/>
    <property type="molecule type" value="Genomic_DNA"/>
</dbReference>
<evidence type="ECO:0000313" key="2">
    <source>
        <dbReference type="EMBL" id="CAH2094175.1"/>
    </source>
</evidence>
<feature type="compositionally biased region" description="Polar residues" evidence="1">
    <location>
        <begin position="9"/>
        <end position="19"/>
    </location>
</feature>
<dbReference type="AlphaFoldDB" id="A0AAU9UBK2"/>
<reference evidence="2" key="1">
    <citation type="submission" date="2022-03" db="EMBL/GenBank/DDBJ databases">
        <authorList>
            <person name="Tunstrom K."/>
        </authorList>
    </citation>
    <scope>NUCLEOTIDE SEQUENCE</scope>
</reference>
<accession>A0AAU9UBK2</accession>
<keyword evidence="3" id="KW-1185">Reference proteome</keyword>
<sequence length="165" mass="18091">MFTEKNLDSVPSYSNQIEISHTEGDEVVTTPAEQSTSTTNVISRTSSPDPYCNSRIPSPEPTTSNYIRRPSPEPTTLNYIQIPSTEPTTSNDIQSPSPASNTAQITVPENLTDSIDACTRTPEVSHTVLPSDTDSSDDEENTWKKVLFPQKPDVDSFDSVPLQSK</sequence>
<organism evidence="2 3">
    <name type="scientific">Euphydryas editha</name>
    <name type="common">Edith's checkerspot</name>
    <dbReference type="NCBI Taxonomy" id="104508"/>
    <lineage>
        <taxon>Eukaryota</taxon>
        <taxon>Metazoa</taxon>
        <taxon>Ecdysozoa</taxon>
        <taxon>Arthropoda</taxon>
        <taxon>Hexapoda</taxon>
        <taxon>Insecta</taxon>
        <taxon>Pterygota</taxon>
        <taxon>Neoptera</taxon>
        <taxon>Endopterygota</taxon>
        <taxon>Lepidoptera</taxon>
        <taxon>Glossata</taxon>
        <taxon>Ditrysia</taxon>
        <taxon>Papilionoidea</taxon>
        <taxon>Nymphalidae</taxon>
        <taxon>Nymphalinae</taxon>
        <taxon>Euphydryas</taxon>
    </lineage>
</organism>
<name>A0AAU9UBK2_EUPED</name>